<evidence type="ECO:0000256" key="13">
    <source>
        <dbReference type="ARBA" id="ARBA00023316"/>
    </source>
</evidence>
<comment type="function">
    <text evidence="21">Peptidoglycan polymerase that is essential for cell division.</text>
</comment>
<feature type="transmembrane region" description="Helical" evidence="22">
    <location>
        <begin position="161"/>
        <end position="177"/>
    </location>
</feature>
<comment type="subcellular location">
    <subcellularLocation>
        <location evidence="1">Cell membrane</location>
        <topology evidence="1">Multi-pass membrane protein</topology>
    </subcellularLocation>
</comment>
<keyword evidence="3" id="KW-1003">Cell membrane</keyword>
<evidence type="ECO:0000256" key="17">
    <source>
        <dbReference type="ARBA" id="ARBA00041185"/>
    </source>
</evidence>
<evidence type="ECO:0000256" key="15">
    <source>
        <dbReference type="ARBA" id="ARBA00033270"/>
    </source>
</evidence>
<evidence type="ECO:0000256" key="22">
    <source>
        <dbReference type="SAM" id="Phobius"/>
    </source>
</evidence>
<comment type="caution">
    <text evidence="23">The sequence shown here is derived from an EMBL/GenBank/DDBJ whole genome shotgun (WGS) entry which is preliminary data.</text>
</comment>
<feature type="transmembrane region" description="Helical" evidence="22">
    <location>
        <begin position="283"/>
        <end position="309"/>
    </location>
</feature>
<evidence type="ECO:0000256" key="18">
    <source>
        <dbReference type="ARBA" id="ARBA00041418"/>
    </source>
</evidence>
<dbReference type="GO" id="GO:0015648">
    <property type="term" value="F:lipid-linked peptidoglycan transporter activity"/>
    <property type="evidence" value="ECO:0007669"/>
    <property type="project" value="TreeGrafter"/>
</dbReference>
<evidence type="ECO:0000256" key="12">
    <source>
        <dbReference type="ARBA" id="ARBA00023306"/>
    </source>
</evidence>
<feature type="transmembrane region" description="Helical" evidence="22">
    <location>
        <begin position="358"/>
        <end position="380"/>
    </location>
</feature>
<evidence type="ECO:0000256" key="3">
    <source>
        <dbReference type="ARBA" id="ARBA00022475"/>
    </source>
</evidence>
<dbReference type="RefSeq" id="WP_130449324.1">
    <property type="nucleotide sequence ID" value="NZ_SHLA01000001.1"/>
</dbReference>
<dbReference type="InterPro" id="IPR013437">
    <property type="entry name" value="FtsW"/>
</dbReference>
<name>A0A4Q8AAG6_9MICC</name>
<keyword evidence="5" id="KW-0328">Glycosyltransferase</keyword>
<reference evidence="23 24" key="1">
    <citation type="submission" date="2019-02" db="EMBL/GenBank/DDBJ databases">
        <title>Sequencing the genomes of 1000 actinobacteria strains.</title>
        <authorList>
            <person name="Klenk H.-P."/>
        </authorList>
    </citation>
    <scope>NUCLEOTIDE SEQUENCE [LARGE SCALE GENOMIC DNA]</scope>
    <source>
        <strain evidence="23 24">DSM 17364</strain>
    </source>
</reference>
<feature type="transmembrane region" description="Helical" evidence="22">
    <location>
        <begin position="206"/>
        <end position="225"/>
    </location>
</feature>
<evidence type="ECO:0000256" key="14">
    <source>
        <dbReference type="ARBA" id="ARBA00032370"/>
    </source>
</evidence>
<feature type="transmembrane region" description="Helical" evidence="22">
    <location>
        <begin position="28"/>
        <end position="48"/>
    </location>
</feature>
<feature type="transmembrane region" description="Helical" evidence="22">
    <location>
        <begin position="69"/>
        <end position="87"/>
    </location>
</feature>
<evidence type="ECO:0000256" key="19">
    <source>
        <dbReference type="ARBA" id="ARBA00044770"/>
    </source>
</evidence>
<keyword evidence="24" id="KW-1185">Reference proteome</keyword>
<feature type="transmembrane region" description="Helical" evidence="22">
    <location>
        <begin position="183"/>
        <end position="199"/>
    </location>
</feature>
<keyword evidence="11 22" id="KW-0472">Membrane</keyword>
<organism evidence="23 24">
    <name type="scientific">Zhihengliuella halotolerans</name>
    <dbReference type="NCBI Taxonomy" id="370736"/>
    <lineage>
        <taxon>Bacteria</taxon>
        <taxon>Bacillati</taxon>
        <taxon>Actinomycetota</taxon>
        <taxon>Actinomycetes</taxon>
        <taxon>Micrococcales</taxon>
        <taxon>Micrococcaceae</taxon>
        <taxon>Zhihengliuella</taxon>
    </lineage>
</organism>
<accession>A0A4Q8AAG6</accession>
<dbReference type="GO" id="GO:0071555">
    <property type="term" value="P:cell wall organization"/>
    <property type="evidence" value="ECO:0007669"/>
    <property type="project" value="UniProtKB-KW"/>
</dbReference>
<keyword evidence="13" id="KW-0961">Cell wall biogenesis/degradation</keyword>
<dbReference type="GO" id="GO:0051301">
    <property type="term" value="P:cell division"/>
    <property type="evidence" value="ECO:0007669"/>
    <property type="project" value="UniProtKB-KW"/>
</dbReference>
<feature type="transmembrane region" description="Helical" evidence="22">
    <location>
        <begin position="330"/>
        <end position="352"/>
    </location>
</feature>
<keyword evidence="4 23" id="KW-0132">Cell division</keyword>
<keyword evidence="9" id="KW-0573">Peptidoglycan synthesis</keyword>
<dbReference type="InterPro" id="IPR018365">
    <property type="entry name" value="Cell_cycle_FtsW-rel_CS"/>
</dbReference>
<dbReference type="EC" id="2.4.99.28" evidence="19"/>
<gene>
    <name evidence="23" type="ORF">EV380_0659</name>
</gene>
<dbReference type="PANTHER" id="PTHR30474">
    <property type="entry name" value="CELL CYCLE PROTEIN"/>
    <property type="match status" value="1"/>
</dbReference>
<evidence type="ECO:0000256" key="11">
    <source>
        <dbReference type="ARBA" id="ARBA00023136"/>
    </source>
</evidence>
<keyword evidence="10 22" id="KW-1133">Transmembrane helix</keyword>
<keyword evidence="6" id="KW-0808">Transferase</keyword>
<keyword evidence="8" id="KW-0133">Cell shape</keyword>
<dbReference type="InterPro" id="IPR001182">
    <property type="entry name" value="FtsW/RodA"/>
</dbReference>
<evidence type="ECO:0000256" key="2">
    <source>
        <dbReference type="ARBA" id="ARBA00004752"/>
    </source>
</evidence>
<evidence type="ECO:0000256" key="16">
    <source>
        <dbReference type="ARBA" id="ARBA00038053"/>
    </source>
</evidence>
<dbReference type="EMBL" id="SHLA01000001">
    <property type="protein sequence ID" value="RZU61102.1"/>
    <property type="molecule type" value="Genomic_DNA"/>
</dbReference>
<keyword evidence="12" id="KW-0131">Cell cycle</keyword>
<dbReference type="Proteomes" id="UP000292685">
    <property type="component" value="Unassembled WGS sequence"/>
</dbReference>
<dbReference type="PROSITE" id="PS00428">
    <property type="entry name" value="FTSW_RODA_SPOVE"/>
    <property type="match status" value="1"/>
</dbReference>
<dbReference type="GO" id="GO:0009252">
    <property type="term" value="P:peptidoglycan biosynthetic process"/>
    <property type="evidence" value="ECO:0007669"/>
    <property type="project" value="UniProtKB-KW"/>
</dbReference>
<comment type="similarity">
    <text evidence="16">Belongs to the SEDS family. FtsW subfamily.</text>
</comment>
<evidence type="ECO:0000256" key="21">
    <source>
        <dbReference type="ARBA" id="ARBA00049966"/>
    </source>
</evidence>
<evidence type="ECO:0000256" key="5">
    <source>
        <dbReference type="ARBA" id="ARBA00022676"/>
    </source>
</evidence>
<feature type="transmembrane region" description="Helical" evidence="22">
    <location>
        <begin position="93"/>
        <end position="114"/>
    </location>
</feature>
<dbReference type="AlphaFoldDB" id="A0A4Q8AAG6"/>
<evidence type="ECO:0000256" key="8">
    <source>
        <dbReference type="ARBA" id="ARBA00022960"/>
    </source>
</evidence>
<proteinExistence type="inferred from homology"/>
<evidence type="ECO:0000256" key="6">
    <source>
        <dbReference type="ARBA" id="ARBA00022679"/>
    </source>
</evidence>
<dbReference type="GO" id="GO:0032153">
    <property type="term" value="C:cell division site"/>
    <property type="evidence" value="ECO:0007669"/>
    <property type="project" value="TreeGrafter"/>
</dbReference>
<comment type="catalytic activity">
    <reaction evidence="20">
        <text>[GlcNAc-(1-&gt;4)-Mur2Ac(oyl-L-Ala-gamma-D-Glu-L-Lys-D-Ala-D-Ala)](n)-di-trans,octa-cis-undecaprenyl diphosphate + beta-D-GlcNAc-(1-&gt;4)-Mur2Ac(oyl-L-Ala-gamma-D-Glu-L-Lys-D-Ala-D-Ala)-di-trans,octa-cis-undecaprenyl diphosphate = [GlcNAc-(1-&gt;4)-Mur2Ac(oyl-L-Ala-gamma-D-Glu-L-Lys-D-Ala-D-Ala)](n+1)-di-trans,octa-cis-undecaprenyl diphosphate + di-trans,octa-cis-undecaprenyl diphosphate + H(+)</text>
        <dbReference type="Rhea" id="RHEA:23708"/>
        <dbReference type="Rhea" id="RHEA-COMP:9602"/>
        <dbReference type="Rhea" id="RHEA-COMP:9603"/>
        <dbReference type="ChEBI" id="CHEBI:15378"/>
        <dbReference type="ChEBI" id="CHEBI:58405"/>
        <dbReference type="ChEBI" id="CHEBI:60033"/>
        <dbReference type="ChEBI" id="CHEBI:78435"/>
        <dbReference type="EC" id="2.4.99.28"/>
    </reaction>
</comment>
<keyword evidence="7 22" id="KW-0812">Transmembrane</keyword>
<dbReference type="GO" id="GO:0008955">
    <property type="term" value="F:peptidoglycan glycosyltransferase activity"/>
    <property type="evidence" value="ECO:0007669"/>
    <property type="project" value="UniProtKB-EC"/>
</dbReference>
<dbReference type="GO" id="GO:0008360">
    <property type="term" value="P:regulation of cell shape"/>
    <property type="evidence" value="ECO:0007669"/>
    <property type="project" value="UniProtKB-KW"/>
</dbReference>
<evidence type="ECO:0000256" key="1">
    <source>
        <dbReference type="ARBA" id="ARBA00004651"/>
    </source>
</evidence>
<evidence type="ECO:0000313" key="24">
    <source>
        <dbReference type="Proteomes" id="UP000292685"/>
    </source>
</evidence>
<protein>
    <recommendedName>
        <fullName evidence="17">Probable peptidoglycan glycosyltransferase FtsW</fullName>
        <ecNumber evidence="19">2.4.99.28</ecNumber>
    </recommendedName>
    <alternativeName>
        <fullName evidence="18">Cell division protein FtsW</fullName>
    </alternativeName>
    <alternativeName>
        <fullName evidence="15">Cell wall polymerase</fullName>
    </alternativeName>
    <alternativeName>
        <fullName evidence="14">Peptidoglycan polymerase</fullName>
    </alternativeName>
</protein>
<dbReference type="PANTHER" id="PTHR30474:SF2">
    <property type="entry name" value="PEPTIDOGLYCAN GLYCOSYLTRANSFERASE FTSW-RELATED"/>
    <property type="match status" value="1"/>
</dbReference>
<dbReference type="NCBIfam" id="TIGR02614">
    <property type="entry name" value="ftsW"/>
    <property type="match status" value="1"/>
</dbReference>
<evidence type="ECO:0000256" key="4">
    <source>
        <dbReference type="ARBA" id="ARBA00022618"/>
    </source>
</evidence>
<dbReference type="GO" id="GO:0005886">
    <property type="term" value="C:plasma membrane"/>
    <property type="evidence" value="ECO:0007669"/>
    <property type="project" value="UniProtKB-SubCell"/>
</dbReference>
<evidence type="ECO:0000256" key="10">
    <source>
        <dbReference type="ARBA" id="ARBA00022989"/>
    </source>
</evidence>
<evidence type="ECO:0000256" key="9">
    <source>
        <dbReference type="ARBA" id="ARBA00022984"/>
    </source>
</evidence>
<dbReference type="Pfam" id="PF01098">
    <property type="entry name" value="FTSW_RODA_SPOVE"/>
    <property type="match status" value="1"/>
</dbReference>
<dbReference type="OrthoDB" id="9768187at2"/>
<evidence type="ECO:0000256" key="20">
    <source>
        <dbReference type="ARBA" id="ARBA00049902"/>
    </source>
</evidence>
<sequence length="400" mass="42668">MKTRRAGGLTRFWGLIEGQEGGGRNTGYYMILGSSLALTAIGLLMVLSSSSVSAISKESSSYGLFIRQGVFALVGIALMLVLARMPVRLYRRAAWPLLGLALVLLLLVLTPLGVTVNGNRNWIELGGIRAQPAESAKLAMAIWGAHVLATKSRLVGDWKHALVPVVFPGAALILLFVLLGHDVGTLLVFVLIVATLLFLGGAPKRIFVLGGLAGIVGVIAVFAFSDNRMGRLNAWLQIDCEGNSACYQPMHGFYALASGGWWGVGLGQSRQKWNYLPEAQTDYILAIIGEELGLVGALVIVVLFAVMAIAMYRVAFQSHDTFVRVATGGIMAWFIGQAFINMGMVTGLLPVIGIPLPFISYGGNALVICLCAVGVVLAFARQSANNEPPSTTRRKTHQSA</sequence>
<evidence type="ECO:0000313" key="23">
    <source>
        <dbReference type="EMBL" id="RZU61102.1"/>
    </source>
</evidence>
<evidence type="ECO:0000256" key="7">
    <source>
        <dbReference type="ARBA" id="ARBA00022692"/>
    </source>
</evidence>
<comment type="pathway">
    <text evidence="2">Cell wall biogenesis; peptidoglycan biosynthesis.</text>
</comment>